<dbReference type="EMBL" id="BMAU01021136">
    <property type="protein sequence ID" value="GFX91727.1"/>
    <property type="molecule type" value="Genomic_DNA"/>
</dbReference>
<organism evidence="2 3">
    <name type="scientific">Trichonephila clavipes</name>
    <name type="common">Golden silk orbweaver</name>
    <name type="synonym">Nephila clavipes</name>
    <dbReference type="NCBI Taxonomy" id="2585209"/>
    <lineage>
        <taxon>Eukaryota</taxon>
        <taxon>Metazoa</taxon>
        <taxon>Ecdysozoa</taxon>
        <taxon>Arthropoda</taxon>
        <taxon>Chelicerata</taxon>
        <taxon>Arachnida</taxon>
        <taxon>Araneae</taxon>
        <taxon>Araneomorphae</taxon>
        <taxon>Entelegynae</taxon>
        <taxon>Araneoidea</taxon>
        <taxon>Nephilidae</taxon>
        <taxon>Trichonephila</taxon>
    </lineage>
</organism>
<name>A0A8X6V1G9_TRICX</name>
<evidence type="ECO:0000256" key="1">
    <source>
        <dbReference type="SAM" id="MobiDB-lite"/>
    </source>
</evidence>
<gene>
    <name evidence="2" type="ORF">TNCV_3529261</name>
</gene>
<reference evidence="2" key="1">
    <citation type="submission" date="2020-08" db="EMBL/GenBank/DDBJ databases">
        <title>Multicomponent nature underlies the extraordinary mechanical properties of spider dragline silk.</title>
        <authorList>
            <person name="Kono N."/>
            <person name="Nakamura H."/>
            <person name="Mori M."/>
            <person name="Yoshida Y."/>
            <person name="Ohtoshi R."/>
            <person name="Malay A.D."/>
            <person name="Moran D.A.P."/>
            <person name="Tomita M."/>
            <person name="Numata K."/>
            <person name="Arakawa K."/>
        </authorList>
    </citation>
    <scope>NUCLEOTIDE SEQUENCE</scope>
</reference>
<protein>
    <submittedName>
        <fullName evidence="2">Uncharacterized protein</fullName>
    </submittedName>
</protein>
<sequence length="98" mass="10651">MYCHGQKTKSVENPWPLGFYPMAPGKNRGGCLLVYVFQGVYLNVDCLLTRPESSADNPGRMVATYCNTLESMKNKLTTTHPSVLGGSASNSHESNHGS</sequence>
<feature type="compositionally biased region" description="Polar residues" evidence="1">
    <location>
        <begin position="77"/>
        <end position="92"/>
    </location>
</feature>
<evidence type="ECO:0000313" key="2">
    <source>
        <dbReference type="EMBL" id="GFX91727.1"/>
    </source>
</evidence>
<keyword evidence="3" id="KW-1185">Reference proteome</keyword>
<dbReference type="Proteomes" id="UP000887159">
    <property type="component" value="Unassembled WGS sequence"/>
</dbReference>
<proteinExistence type="predicted"/>
<comment type="caution">
    <text evidence="2">The sequence shown here is derived from an EMBL/GenBank/DDBJ whole genome shotgun (WGS) entry which is preliminary data.</text>
</comment>
<accession>A0A8X6V1G9</accession>
<feature type="region of interest" description="Disordered" evidence="1">
    <location>
        <begin position="77"/>
        <end position="98"/>
    </location>
</feature>
<evidence type="ECO:0000313" key="3">
    <source>
        <dbReference type="Proteomes" id="UP000887159"/>
    </source>
</evidence>
<dbReference type="AlphaFoldDB" id="A0A8X6V1G9"/>